<evidence type="ECO:0000313" key="2">
    <source>
        <dbReference type="Proteomes" id="UP000522163"/>
    </source>
</evidence>
<dbReference type="RefSeq" id="WP_007157636.1">
    <property type="nucleotide sequence ID" value="NZ_JACHHH010000005.1"/>
</dbReference>
<dbReference type="Proteomes" id="UP000522163">
    <property type="component" value="Unassembled WGS sequence"/>
</dbReference>
<dbReference type="GeneID" id="85014736"/>
<sequence length="271" mass="31266">MEKEQISFFDFQGRYGKEEYSSLREKGSYYPERLEQGCMGFRKSLLEKNISPYGLHFFDCASMHFLTKFFLERLREDFILLLFDHQADLKRREARALCHNSWLRQVMVRLPHCRGILLLGATEEEKGIINDALMTLGDEFVPMQGGGDSLESRRELAAKHPGVRDPLMHTSLYCFTDRDFQSGRAKTHIPSLLRLVQLPLYCSMDKDIFGKGFTEQEYRIAMDCVLASGQRILGMNIFEGEGEAAPGEEFNLSLIREYKENACGLFQKTEL</sequence>
<protein>
    <submittedName>
        <fullName evidence="1">Uncharacterized protein</fullName>
    </submittedName>
</protein>
<comment type="caution">
    <text evidence="1">The sequence shown here is derived from an EMBL/GenBank/DDBJ whole genome shotgun (WGS) entry which is preliminary data.</text>
</comment>
<organism evidence="1 2">
    <name type="scientific">Oribacterium sinus</name>
    <dbReference type="NCBI Taxonomy" id="237576"/>
    <lineage>
        <taxon>Bacteria</taxon>
        <taxon>Bacillati</taxon>
        <taxon>Bacillota</taxon>
        <taxon>Clostridia</taxon>
        <taxon>Lachnospirales</taxon>
        <taxon>Lachnospiraceae</taxon>
        <taxon>Oribacterium</taxon>
    </lineage>
</organism>
<name>A0A7W9SGY2_9FIRM</name>
<dbReference type="AlphaFoldDB" id="A0A7W9SGY2"/>
<dbReference type="EMBL" id="JACHHH010000005">
    <property type="protein sequence ID" value="MBB6041220.1"/>
    <property type="molecule type" value="Genomic_DNA"/>
</dbReference>
<accession>A0A7W9SGY2</accession>
<reference evidence="1 2" key="1">
    <citation type="submission" date="2020-08" db="EMBL/GenBank/DDBJ databases">
        <title>Genomic Encyclopedia of Type Strains, Phase IV (KMG-IV): sequencing the most valuable type-strain genomes for metagenomic binning, comparative biology and taxonomic classification.</title>
        <authorList>
            <person name="Goeker M."/>
        </authorList>
    </citation>
    <scope>NUCLEOTIDE SEQUENCE [LARGE SCALE GENOMIC DNA]</scope>
    <source>
        <strain evidence="1 2">DSM 17245</strain>
    </source>
</reference>
<evidence type="ECO:0000313" key="1">
    <source>
        <dbReference type="EMBL" id="MBB6041220.1"/>
    </source>
</evidence>
<proteinExistence type="predicted"/>
<gene>
    <name evidence="1" type="ORF">HNQ46_001197</name>
</gene>